<keyword evidence="2 5" id="KW-0812">Transmembrane</keyword>
<evidence type="ECO:0000256" key="1">
    <source>
        <dbReference type="ARBA" id="ARBA00004651"/>
    </source>
</evidence>
<protein>
    <recommendedName>
        <fullName evidence="6">Major facilitator superfamily (MFS) profile domain-containing protein</fullName>
    </recommendedName>
</protein>
<name>A0ABM8FZS3_9CELL</name>
<evidence type="ECO:0000313" key="8">
    <source>
        <dbReference type="Proteomes" id="UP001321475"/>
    </source>
</evidence>
<feature type="transmembrane region" description="Helical" evidence="5">
    <location>
        <begin position="21"/>
        <end position="41"/>
    </location>
</feature>
<evidence type="ECO:0000313" key="7">
    <source>
        <dbReference type="EMBL" id="BDZ41231.1"/>
    </source>
</evidence>
<organism evidence="7 8">
    <name type="scientific">Paraoerskovia sediminicola</name>
    <dbReference type="NCBI Taxonomy" id="1138587"/>
    <lineage>
        <taxon>Bacteria</taxon>
        <taxon>Bacillati</taxon>
        <taxon>Actinomycetota</taxon>
        <taxon>Actinomycetes</taxon>
        <taxon>Micrococcales</taxon>
        <taxon>Cellulomonadaceae</taxon>
        <taxon>Paraoerskovia</taxon>
    </lineage>
</organism>
<keyword evidence="4 5" id="KW-0472">Membrane</keyword>
<feature type="transmembrane region" description="Helical" evidence="5">
    <location>
        <begin position="113"/>
        <end position="134"/>
    </location>
</feature>
<gene>
    <name evidence="7" type="ORF">GCM10025865_05300</name>
</gene>
<sequence length="183" mass="18821">MTRNDSSRPARPKVESIRQLTRARWAILTVFLIFGMSNAAWLARIPSIRDALGMSPSQLGVALLAGAVGALVTVAAAGPFVNRFGGRAAFVTSALMFAVGFTFMGIGPAVGSVPMLAVGIFVMGSSFALGNVPLNVESAGVERRLGRTVLPQFHAAFSIGAVLGSLIGAACAWAGCPSRSSSP</sequence>
<proteinExistence type="predicted"/>
<evidence type="ECO:0000256" key="4">
    <source>
        <dbReference type="ARBA" id="ARBA00023136"/>
    </source>
</evidence>
<feature type="transmembrane region" description="Helical" evidence="5">
    <location>
        <begin position="61"/>
        <end position="81"/>
    </location>
</feature>
<dbReference type="SUPFAM" id="SSF103473">
    <property type="entry name" value="MFS general substrate transporter"/>
    <property type="match status" value="1"/>
</dbReference>
<feature type="domain" description="Major facilitator superfamily (MFS) profile" evidence="6">
    <location>
        <begin position="23"/>
        <end position="183"/>
    </location>
</feature>
<dbReference type="InterPro" id="IPR051788">
    <property type="entry name" value="MFS_Transporter"/>
</dbReference>
<dbReference type="InterPro" id="IPR020846">
    <property type="entry name" value="MFS_dom"/>
</dbReference>
<dbReference type="EMBL" id="AP027729">
    <property type="protein sequence ID" value="BDZ41231.1"/>
    <property type="molecule type" value="Genomic_DNA"/>
</dbReference>
<evidence type="ECO:0000259" key="6">
    <source>
        <dbReference type="PROSITE" id="PS50850"/>
    </source>
</evidence>
<accession>A0ABM8FZS3</accession>
<evidence type="ECO:0000256" key="2">
    <source>
        <dbReference type="ARBA" id="ARBA00022692"/>
    </source>
</evidence>
<dbReference type="Gene3D" id="1.20.1250.20">
    <property type="entry name" value="MFS general substrate transporter like domains"/>
    <property type="match status" value="1"/>
</dbReference>
<reference evidence="8" key="1">
    <citation type="journal article" date="2019" name="Int. J. Syst. Evol. Microbiol.">
        <title>The Global Catalogue of Microorganisms (GCM) 10K type strain sequencing project: providing services to taxonomists for standard genome sequencing and annotation.</title>
        <authorList>
            <consortium name="The Broad Institute Genomics Platform"/>
            <consortium name="The Broad Institute Genome Sequencing Center for Infectious Disease"/>
            <person name="Wu L."/>
            <person name="Ma J."/>
        </authorList>
    </citation>
    <scope>NUCLEOTIDE SEQUENCE [LARGE SCALE GENOMIC DNA]</scope>
    <source>
        <strain evidence="8">NBRC 108565</strain>
    </source>
</reference>
<keyword evidence="8" id="KW-1185">Reference proteome</keyword>
<dbReference type="Proteomes" id="UP001321475">
    <property type="component" value="Chromosome"/>
</dbReference>
<dbReference type="PANTHER" id="PTHR23514">
    <property type="entry name" value="BYPASS OF STOP CODON PROTEIN 6"/>
    <property type="match status" value="1"/>
</dbReference>
<comment type="subcellular location">
    <subcellularLocation>
        <location evidence="1">Cell membrane</location>
        <topology evidence="1">Multi-pass membrane protein</topology>
    </subcellularLocation>
</comment>
<evidence type="ECO:0000256" key="3">
    <source>
        <dbReference type="ARBA" id="ARBA00022989"/>
    </source>
</evidence>
<dbReference type="PROSITE" id="PS50850">
    <property type="entry name" value="MFS"/>
    <property type="match status" value="1"/>
</dbReference>
<dbReference type="RefSeq" id="WP_286218439.1">
    <property type="nucleotide sequence ID" value="NZ_AP027729.1"/>
</dbReference>
<dbReference type="PANTHER" id="PTHR23514:SF13">
    <property type="entry name" value="INNER MEMBRANE PROTEIN YBJJ"/>
    <property type="match status" value="1"/>
</dbReference>
<keyword evidence="3 5" id="KW-1133">Transmembrane helix</keyword>
<dbReference type="InterPro" id="IPR036259">
    <property type="entry name" value="MFS_trans_sf"/>
</dbReference>
<feature type="transmembrane region" description="Helical" evidence="5">
    <location>
        <begin position="88"/>
        <end position="107"/>
    </location>
</feature>
<feature type="transmembrane region" description="Helical" evidence="5">
    <location>
        <begin position="155"/>
        <end position="175"/>
    </location>
</feature>
<evidence type="ECO:0000256" key="5">
    <source>
        <dbReference type="SAM" id="Phobius"/>
    </source>
</evidence>